<dbReference type="InterPro" id="IPR013783">
    <property type="entry name" value="Ig-like_fold"/>
</dbReference>
<feature type="domain" description="Ig-like" evidence="1">
    <location>
        <begin position="66"/>
        <end position="144"/>
    </location>
</feature>
<feature type="domain" description="DUF7507" evidence="3">
    <location>
        <begin position="647"/>
        <end position="746"/>
    </location>
</feature>
<dbReference type="Pfam" id="PF13585">
    <property type="entry name" value="CHU_C"/>
    <property type="match status" value="1"/>
</dbReference>
<dbReference type="Proteomes" id="UP000636110">
    <property type="component" value="Unassembled WGS sequence"/>
</dbReference>
<organism evidence="4 5">
    <name type="scientific">Pedobacter gandavensis</name>
    <dbReference type="NCBI Taxonomy" id="2679963"/>
    <lineage>
        <taxon>Bacteria</taxon>
        <taxon>Pseudomonadati</taxon>
        <taxon>Bacteroidota</taxon>
        <taxon>Sphingobacteriia</taxon>
        <taxon>Sphingobacteriales</taxon>
        <taxon>Sphingobacteriaceae</taxon>
        <taxon>Pedobacter</taxon>
    </lineage>
</organism>
<dbReference type="InterPro" id="IPR047589">
    <property type="entry name" value="DUF11_rpt"/>
</dbReference>
<dbReference type="EMBL" id="WNXC01000001">
    <property type="protein sequence ID" value="MBB2147279.1"/>
    <property type="molecule type" value="Genomic_DNA"/>
</dbReference>
<name>A0ABR6EPV3_9SPHI</name>
<feature type="domain" description="Ig-like" evidence="1">
    <location>
        <begin position="226"/>
        <end position="304"/>
    </location>
</feature>
<accession>A0ABR6EPV3</accession>
<sequence length="1054" mass="111081">AGGAVVLKTTTLADSYQWYKGLSLITGATQQTYTATESGSYTVKITSIACESPASNPIAVTVNPIPDAAVITAEGQTTFCAGGAVVLKSTTLADSYQWYKGLSLITGATQQTYTATESGSYTVKITSIACESPASNPIAVTVNPIPDAAVITAEGQTTVCAGGAVVLKSTTLADSYQWYKGLNLITGATQQTYTATESGSYSVKITSIACESPASNPITVTVNPIPDAAVITAEGQTTFCAGGAVVLKSTTLADSYQWYKGLNLITGATQQTYTATESGSYSVKITSIACESPASNPIVVTVNPIPDQPIITTAGQTTFCAGGQTVLSSSATTGNQWFKDGSPIEGATNQTYTVTESGKYTVMVTLSNCVSPESAIATITVNPIPNPPTITAANHAVFCVGGNVVLTSSENSGNQWYKNGVLIPGATDKTYTANTAGNYAVSFINQNGCSSIASLPTTVTEVQYPEQPQISPSNETTFCDGGVVVLTSSAAIGNQWYKNGILIPNATSQNYSVNEIGIYTVKVTNTGGCVSAVSATTNVTVSPVPRGYDDIASPLTCNQPSFNYPLQANVNNITKGGNGVRSRFSWTVSSPVEGAVNGTGNTINTNLYNPTTIAQDVVYIVTPRGINGGCDGIPFKITVRVPACVGLSIRKTADLESVAVAGQKINYTITIKNIGTATQHNVMVTDPLIAGQLTKTGGNGNNILERSESWTYSGTYTVTQADIDKNGAPTANLGKIQNTATVTSTELPVSTSATADVAIIQNPKVSLVKIGRFNDDFKTITYTFIIRNSGNVTLHNLVLSDPKIATPIVLAVTTLAPGASITHKENYTITEDEKLNGNVRNTARIDGQTEIGGGVSDISGTSQDNDTPTDIDVVRYPSAVDDYAKTKMDIEVMVPVAKNDRASLFPLDVSTVEVQMKPSNGSLQMNKDGRIIYQPNKGYAGVEKFSYKINDAVGLSSNVAIVTINVIPPDLEIPNTFTPNGDGKNDTFQIIGREGYDNIDLSVFNRWGDQVYKNNNYKDDWDGSGLNNGTYFYVLKLNKAGTITTRKSWILIKR</sequence>
<dbReference type="NCBIfam" id="TIGR01451">
    <property type="entry name" value="B_ant_repeat"/>
    <property type="match status" value="1"/>
</dbReference>
<comment type="caution">
    <text evidence="4">The sequence shown here is derived from an EMBL/GenBank/DDBJ whole genome shotgun (WGS) entry which is preliminary data.</text>
</comment>
<dbReference type="Gene3D" id="2.60.40.10">
    <property type="entry name" value="Immunoglobulins"/>
    <property type="match status" value="3"/>
</dbReference>
<dbReference type="RefSeq" id="WP_182952564.1">
    <property type="nucleotide sequence ID" value="NZ_WNXC01000001.1"/>
</dbReference>
<dbReference type="NCBIfam" id="TIGR04131">
    <property type="entry name" value="Bac_Flav_CTERM"/>
    <property type="match status" value="1"/>
</dbReference>
<dbReference type="InterPro" id="IPR036179">
    <property type="entry name" value="Ig-like_dom_sf"/>
</dbReference>
<keyword evidence="5" id="KW-1185">Reference proteome</keyword>
<dbReference type="InterPro" id="IPR044023">
    <property type="entry name" value="Ig_7"/>
</dbReference>
<feature type="domain" description="PKD-like" evidence="2">
    <location>
        <begin position="557"/>
        <end position="641"/>
    </location>
</feature>
<feature type="domain" description="Ig-like" evidence="1">
    <location>
        <begin position="146"/>
        <end position="224"/>
    </location>
</feature>
<evidence type="ECO:0000259" key="2">
    <source>
        <dbReference type="Pfam" id="PF19406"/>
    </source>
</evidence>
<dbReference type="Pfam" id="PF19406">
    <property type="entry name" value="PKD_5"/>
    <property type="match status" value="1"/>
</dbReference>
<dbReference type="InterPro" id="IPR035986">
    <property type="entry name" value="PKD_dom_sf"/>
</dbReference>
<dbReference type="SUPFAM" id="SSF49299">
    <property type="entry name" value="PKD domain"/>
    <property type="match status" value="1"/>
</dbReference>
<evidence type="ECO:0000313" key="5">
    <source>
        <dbReference type="Proteomes" id="UP000636110"/>
    </source>
</evidence>
<dbReference type="InterPro" id="IPR045828">
    <property type="entry name" value="PKD_Bacteroidetes"/>
</dbReference>
<feature type="domain" description="DUF7507" evidence="3">
    <location>
        <begin position="762"/>
        <end position="856"/>
    </location>
</feature>
<dbReference type="Pfam" id="PF24346">
    <property type="entry name" value="DUF7507"/>
    <property type="match status" value="2"/>
</dbReference>
<proteinExistence type="predicted"/>
<dbReference type="InterPro" id="IPR026341">
    <property type="entry name" value="T9SS_type_B"/>
</dbReference>
<dbReference type="Gene3D" id="2.60.40.3440">
    <property type="match status" value="1"/>
</dbReference>
<evidence type="ECO:0000313" key="4">
    <source>
        <dbReference type="EMBL" id="MBB2147279.1"/>
    </source>
</evidence>
<dbReference type="Pfam" id="PF17963">
    <property type="entry name" value="Big_9"/>
    <property type="match status" value="1"/>
</dbReference>
<feature type="non-terminal residue" evidence="4">
    <location>
        <position position="1"/>
    </location>
</feature>
<dbReference type="Pfam" id="PF19081">
    <property type="entry name" value="Ig_7"/>
    <property type="match status" value="3"/>
</dbReference>
<reference evidence="4 5" key="1">
    <citation type="submission" date="2019-11" db="EMBL/GenBank/DDBJ databases">
        <title>Description of Pedobacter sp. LMG 31462T.</title>
        <authorList>
            <person name="Carlier A."/>
            <person name="Qi S."/>
            <person name="Vandamme P."/>
        </authorList>
    </citation>
    <scope>NUCLEOTIDE SEQUENCE [LARGE SCALE GENOMIC DNA]</scope>
    <source>
        <strain evidence="4 5">LMG 31462</strain>
    </source>
</reference>
<dbReference type="SUPFAM" id="SSF48726">
    <property type="entry name" value="Immunoglobulin"/>
    <property type="match status" value="1"/>
</dbReference>
<protein>
    <submittedName>
        <fullName evidence="4">T9SS type B sorting domain-containing protein</fullName>
    </submittedName>
</protein>
<gene>
    <name evidence="4" type="ORF">GM920_00005</name>
</gene>
<evidence type="ECO:0000259" key="3">
    <source>
        <dbReference type="Pfam" id="PF24346"/>
    </source>
</evidence>
<evidence type="ECO:0000259" key="1">
    <source>
        <dbReference type="Pfam" id="PF19081"/>
    </source>
</evidence>
<dbReference type="InterPro" id="IPR055354">
    <property type="entry name" value="DUF7507"/>
</dbReference>